<sequence>MTFIALDTSTEQLSLALSTPDGVVARDWQAGQRHAEHTLPYLEAFLAEHGVARSQIKGVAYGMGPGSFTGLRIACGLAQGLAFGLGVPVVGVSTLEALAAQAPAGQDRVYACLDARMNQVYCAAYRRSGDGWQEVTPPTLADPDAVPQPEGNGWLGLGSGFAAYADALQGRLGAHLSATHGEALPRAAEMLALALPRFAAGLGVPPHDAPLVYLRDKVALKTHERVKK</sequence>
<gene>
    <name evidence="2" type="ORF">SAMN02745857_01244</name>
</gene>
<keyword evidence="3" id="KW-1185">Reference proteome</keyword>
<accession>A0A1W1XD30</accession>
<evidence type="ECO:0000313" key="3">
    <source>
        <dbReference type="Proteomes" id="UP000192761"/>
    </source>
</evidence>
<proteinExistence type="predicted"/>
<protein>
    <submittedName>
        <fullName evidence="2">tRNA threonylcarbamoyladenosine biosynthesis protein TsaB</fullName>
    </submittedName>
</protein>
<evidence type="ECO:0000313" key="2">
    <source>
        <dbReference type="EMBL" id="SMC21797.1"/>
    </source>
</evidence>
<dbReference type="GO" id="GO:0005829">
    <property type="term" value="C:cytosol"/>
    <property type="evidence" value="ECO:0007669"/>
    <property type="project" value="TreeGrafter"/>
</dbReference>
<dbReference type="OrthoDB" id="9809995at2"/>
<dbReference type="InterPro" id="IPR000905">
    <property type="entry name" value="Gcp-like_dom"/>
</dbReference>
<dbReference type="RefSeq" id="WP_084089915.1">
    <property type="nucleotide sequence ID" value="NZ_FWXD01000006.1"/>
</dbReference>
<dbReference type="CDD" id="cd24032">
    <property type="entry name" value="ASKHA_NBD_TsaB"/>
    <property type="match status" value="1"/>
</dbReference>
<dbReference type="InterPro" id="IPR043129">
    <property type="entry name" value="ATPase_NBD"/>
</dbReference>
<dbReference type="Pfam" id="PF00814">
    <property type="entry name" value="TsaD"/>
    <property type="match status" value="1"/>
</dbReference>
<reference evidence="2 3" key="1">
    <citation type="submission" date="2017-04" db="EMBL/GenBank/DDBJ databases">
        <authorList>
            <person name="Afonso C.L."/>
            <person name="Miller P.J."/>
            <person name="Scott M.A."/>
            <person name="Spackman E."/>
            <person name="Goraichik I."/>
            <person name="Dimitrov K.M."/>
            <person name="Suarez D.L."/>
            <person name="Swayne D.E."/>
        </authorList>
    </citation>
    <scope>NUCLEOTIDE SEQUENCE [LARGE SCALE GENOMIC DNA]</scope>
    <source>
        <strain evidence="2 3">DSM 23236</strain>
    </source>
</reference>
<dbReference type="GO" id="GO:0002949">
    <property type="term" value="P:tRNA threonylcarbamoyladenosine modification"/>
    <property type="evidence" value="ECO:0007669"/>
    <property type="project" value="InterPro"/>
</dbReference>
<dbReference type="PANTHER" id="PTHR11735:SF11">
    <property type="entry name" value="TRNA THREONYLCARBAMOYLADENOSINE BIOSYNTHESIS PROTEIN TSAB"/>
    <property type="match status" value="1"/>
</dbReference>
<dbReference type="NCBIfam" id="TIGR03725">
    <property type="entry name" value="T6A_YeaZ"/>
    <property type="match status" value="1"/>
</dbReference>
<feature type="domain" description="Gcp-like" evidence="1">
    <location>
        <begin position="29"/>
        <end position="146"/>
    </location>
</feature>
<dbReference type="SUPFAM" id="SSF53067">
    <property type="entry name" value="Actin-like ATPase domain"/>
    <property type="match status" value="2"/>
</dbReference>
<dbReference type="PANTHER" id="PTHR11735">
    <property type="entry name" value="TRNA N6-ADENOSINE THREONYLCARBAMOYLTRANSFERASE"/>
    <property type="match status" value="1"/>
</dbReference>
<name>A0A1W1XD30_9NEIS</name>
<evidence type="ECO:0000259" key="1">
    <source>
        <dbReference type="Pfam" id="PF00814"/>
    </source>
</evidence>
<dbReference type="Proteomes" id="UP000192761">
    <property type="component" value="Unassembled WGS sequence"/>
</dbReference>
<dbReference type="AlphaFoldDB" id="A0A1W1XD30"/>
<dbReference type="Gene3D" id="3.30.420.40">
    <property type="match status" value="2"/>
</dbReference>
<dbReference type="STRING" id="1121001.SAMN02745857_01244"/>
<organism evidence="2 3">
    <name type="scientific">Andreprevotia lacus DSM 23236</name>
    <dbReference type="NCBI Taxonomy" id="1121001"/>
    <lineage>
        <taxon>Bacteria</taxon>
        <taxon>Pseudomonadati</taxon>
        <taxon>Pseudomonadota</taxon>
        <taxon>Betaproteobacteria</taxon>
        <taxon>Neisseriales</taxon>
        <taxon>Chitinibacteraceae</taxon>
        <taxon>Andreprevotia</taxon>
    </lineage>
</organism>
<dbReference type="EMBL" id="FWXD01000006">
    <property type="protein sequence ID" value="SMC21797.1"/>
    <property type="molecule type" value="Genomic_DNA"/>
</dbReference>
<dbReference type="InterPro" id="IPR022496">
    <property type="entry name" value="T6A_TsaB"/>
</dbReference>